<feature type="transmembrane region" description="Helical" evidence="2">
    <location>
        <begin position="167"/>
        <end position="188"/>
    </location>
</feature>
<name>A0A2W2BGX4_9ACTN</name>
<keyword evidence="2" id="KW-0812">Transmembrane</keyword>
<dbReference type="RefSeq" id="WP_111246496.1">
    <property type="nucleotide sequence ID" value="NZ_AP023358.1"/>
</dbReference>
<gene>
    <name evidence="3" type="ORF">C1I93_29285</name>
</gene>
<dbReference type="AlphaFoldDB" id="A0A2W2BGX4"/>
<feature type="transmembrane region" description="Helical" evidence="2">
    <location>
        <begin position="127"/>
        <end position="147"/>
    </location>
</feature>
<feature type="transmembrane region" description="Helical" evidence="2">
    <location>
        <begin position="93"/>
        <end position="115"/>
    </location>
</feature>
<dbReference type="OrthoDB" id="3405913at2"/>
<evidence type="ECO:0000256" key="1">
    <source>
        <dbReference type="SAM" id="MobiDB-lite"/>
    </source>
</evidence>
<evidence type="ECO:0000313" key="3">
    <source>
        <dbReference type="EMBL" id="PZF84540.1"/>
    </source>
</evidence>
<organism evidence="3 4">
    <name type="scientific">Micromonospora endophytica</name>
    <dbReference type="NCBI Taxonomy" id="515350"/>
    <lineage>
        <taxon>Bacteria</taxon>
        <taxon>Bacillati</taxon>
        <taxon>Actinomycetota</taxon>
        <taxon>Actinomycetes</taxon>
        <taxon>Micromonosporales</taxon>
        <taxon>Micromonosporaceae</taxon>
        <taxon>Micromonospora</taxon>
    </lineage>
</organism>
<comment type="caution">
    <text evidence="3">The sequence shown here is derived from an EMBL/GenBank/DDBJ whole genome shotgun (WGS) entry which is preliminary data.</text>
</comment>
<protein>
    <submittedName>
        <fullName evidence="3">Uncharacterized protein</fullName>
    </submittedName>
</protein>
<proteinExistence type="predicted"/>
<accession>A0A2W2BGX4</accession>
<dbReference type="Proteomes" id="UP000248627">
    <property type="component" value="Unassembled WGS sequence"/>
</dbReference>
<feature type="region of interest" description="Disordered" evidence="1">
    <location>
        <begin position="1"/>
        <end position="33"/>
    </location>
</feature>
<keyword evidence="2" id="KW-1133">Transmembrane helix</keyword>
<reference evidence="3 4" key="1">
    <citation type="submission" date="2018-01" db="EMBL/GenBank/DDBJ databases">
        <title>Draft genome sequence of Jishengella endophytica.</title>
        <authorList>
            <person name="Sahin N."/>
            <person name="Ay H."/>
            <person name="Saygin H."/>
        </authorList>
    </citation>
    <scope>NUCLEOTIDE SEQUENCE [LARGE SCALE GENOMIC DNA]</scope>
    <source>
        <strain evidence="3 4">DSM 45430</strain>
    </source>
</reference>
<keyword evidence="4" id="KW-1185">Reference proteome</keyword>
<feature type="region of interest" description="Disordered" evidence="1">
    <location>
        <begin position="190"/>
        <end position="241"/>
    </location>
</feature>
<feature type="compositionally biased region" description="Basic and acidic residues" evidence="1">
    <location>
        <begin position="196"/>
        <end position="218"/>
    </location>
</feature>
<dbReference type="EMBL" id="POTX01000378">
    <property type="protein sequence ID" value="PZF84540.1"/>
    <property type="molecule type" value="Genomic_DNA"/>
</dbReference>
<evidence type="ECO:0000256" key="2">
    <source>
        <dbReference type="SAM" id="Phobius"/>
    </source>
</evidence>
<sequence>MSQDLPIPRQDDRSDGTSVVEWGTQDEESPTSGRLRRAFTGLGGDQRVPLLLAGLGAVAALASLLGEWVTITLPTGGGDGVTPVEMPSGVSEIGGLGVGYLVGILLLGVVVALALRGTPAVRANARVAGLALAVGLGALLVATVVTLDDNRQLPFYSPEDGLKIEHGRGLVMAFAAVLLFAATLARAARDGASAGPERHPRRDRSRTDDPERDEDRPPADLTVTPTLPFAREAPPHRGSFG</sequence>
<keyword evidence="2" id="KW-0472">Membrane</keyword>
<evidence type="ECO:0000313" key="4">
    <source>
        <dbReference type="Proteomes" id="UP000248627"/>
    </source>
</evidence>
<feature type="transmembrane region" description="Helical" evidence="2">
    <location>
        <begin position="50"/>
        <end position="73"/>
    </location>
</feature>